<comment type="similarity">
    <text evidence="1">Belongs to the UPF0236 family.</text>
</comment>
<proteinExistence type="inferred from homology"/>
<dbReference type="Pfam" id="PF06782">
    <property type="entry name" value="UPF0236"/>
    <property type="match status" value="1"/>
</dbReference>
<dbReference type="NCBIfam" id="NF033529">
    <property type="entry name" value="transpos_ISLre2"/>
    <property type="match status" value="1"/>
</dbReference>
<dbReference type="InterPro" id="IPR009620">
    <property type="entry name" value="UPF0236"/>
</dbReference>
<name>A0ABN0XUC4_9LACT</name>
<protein>
    <submittedName>
        <fullName evidence="2">ISLre2-like element ISLca4 family transposase</fullName>
    </submittedName>
</protein>
<evidence type="ECO:0000313" key="3">
    <source>
        <dbReference type="Proteomes" id="UP001501166"/>
    </source>
</evidence>
<accession>A0ABN0XUC4</accession>
<gene>
    <name evidence="2" type="ORF">GCM10008932_24920</name>
</gene>
<evidence type="ECO:0000313" key="2">
    <source>
        <dbReference type="EMBL" id="GAA0372999.1"/>
    </source>
</evidence>
<dbReference type="EMBL" id="BAAACW010000182">
    <property type="protein sequence ID" value="GAA0372999.1"/>
    <property type="molecule type" value="Genomic_DNA"/>
</dbReference>
<dbReference type="RefSeq" id="WP_343757159.1">
    <property type="nucleotide sequence ID" value="NZ_BAAACW010000182.1"/>
</dbReference>
<comment type="caution">
    <text evidence="2">The sequence shown here is derived from an EMBL/GenBank/DDBJ whole genome shotgun (WGS) entry which is preliminary data.</text>
</comment>
<sequence>MLDIENHLNIWFQGWNEWLMKQAIERMDKELYYQYKQEGWGIDRREQRTVQFQFGQVTFYRRRLTKEGEQSFLALDRALGLEKYKRHSPHVKAAMAQLGAQMPYRQAEKALKLAGSVRASHTTIHKATQEVGEKVETYLSQYNYASSNKKRKKVKALFIEGDGVVIKGRESKSPVIHRIVVHEGVNREKKRHTLINPMVFSSLESSQDAFKQAAHYLNQVYNLKETIVVTNSDGGSGYEADKFESIVGYSKQHEHFRDLFHVHKKIKERLSFDKPLADQVEKAIYRYDWDRIETLCATIESRLIDLPEVIVEERMEQIRKLKNYLARNSIYIKPFRKRDLPIESGTGVGETGHRLYTYRMKRQGRSWTKKGASHVVSILTAEKNGLLQTALTAEITDKVESLGEDIKGAVRQALKKVESPAHTVQTGSIVNYGPKSSFIGQLGLSFS</sequence>
<keyword evidence="3" id="KW-1185">Reference proteome</keyword>
<organism evidence="2 3">
    <name type="scientific">Alkalibacterium iburiense</name>
    <dbReference type="NCBI Taxonomy" id="290589"/>
    <lineage>
        <taxon>Bacteria</taxon>
        <taxon>Bacillati</taxon>
        <taxon>Bacillota</taxon>
        <taxon>Bacilli</taxon>
        <taxon>Lactobacillales</taxon>
        <taxon>Carnobacteriaceae</taxon>
        <taxon>Alkalibacterium</taxon>
    </lineage>
</organism>
<dbReference type="Proteomes" id="UP001501166">
    <property type="component" value="Unassembled WGS sequence"/>
</dbReference>
<reference evidence="2 3" key="1">
    <citation type="journal article" date="2019" name="Int. J. Syst. Evol. Microbiol.">
        <title>The Global Catalogue of Microorganisms (GCM) 10K type strain sequencing project: providing services to taxonomists for standard genome sequencing and annotation.</title>
        <authorList>
            <consortium name="The Broad Institute Genomics Platform"/>
            <consortium name="The Broad Institute Genome Sequencing Center for Infectious Disease"/>
            <person name="Wu L."/>
            <person name="Ma J."/>
        </authorList>
    </citation>
    <scope>NUCLEOTIDE SEQUENCE [LARGE SCALE GENOMIC DNA]</scope>
    <source>
        <strain evidence="2 3">JCM 12662</strain>
    </source>
</reference>
<evidence type="ECO:0000256" key="1">
    <source>
        <dbReference type="ARBA" id="ARBA00006539"/>
    </source>
</evidence>